<evidence type="ECO:0000256" key="9">
    <source>
        <dbReference type="RuleBase" id="RU004013"/>
    </source>
</evidence>
<organism evidence="11 12">
    <name type="scientific">Gracilariopsis chorda</name>
    <dbReference type="NCBI Taxonomy" id="448386"/>
    <lineage>
        <taxon>Eukaryota</taxon>
        <taxon>Rhodophyta</taxon>
        <taxon>Florideophyceae</taxon>
        <taxon>Rhodymeniophycidae</taxon>
        <taxon>Gracilariales</taxon>
        <taxon>Gracilariaceae</taxon>
        <taxon>Gracilariopsis</taxon>
    </lineage>
</organism>
<dbReference type="SMART" id="SM00562">
    <property type="entry name" value="NDK"/>
    <property type="match status" value="1"/>
</dbReference>
<feature type="binding site" evidence="7">
    <location>
        <position position="51"/>
    </location>
    <ligand>
        <name>ATP</name>
        <dbReference type="ChEBI" id="CHEBI:30616"/>
    </ligand>
</feature>
<feature type="binding site" evidence="7">
    <location>
        <position position="96"/>
    </location>
    <ligand>
        <name>ATP</name>
        <dbReference type="ChEBI" id="CHEBI:30616"/>
    </ligand>
</feature>
<dbReference type="InterPro" id="IPR001564">
    <property type="entry name" value="Nucleoside_diP_kinase"/>
</dbReference>
<evidence type="ECO:0000256" key="1">
    <source>
        <dbReference type="ARBA" id="ARBA00001946"/>
    </source>
</evidence>
<dbReference type="STRING" id="448386.A0A2V3IH97"/>
<evidence type="ECO:0000256" key="4">
    <source>
        <dbReference type="ARBA" id="ARBA00022741"/>
    </source>
</evidence>
<dbReference type="OrthoDB" id="2162449at2759"/>
<dbReference type="AlphaFoldDB" id="A0A2V3IH97"/>
<dbReference type="Proteomes" id="UP000247409">
    <property type="component" value="Unassembled WGS sequence"/>
</dbReference>
<comment type="caution">
    <text evidence="11">The sequence shown here is derived from an EMBL/GenBank/DDBJ whole genome shotgun (WGS) entry which is preliminary data.</text>
</comment>
<dbReference type="GO" id="GO:0006228">
    <property type="term" value="P:UTP biosynthetic process"/>
    <property type="evidence" value="ECO:0007669"/>
    <property type="project" value="InterPro"/>
</dbReference>
<keyword evidence="5 9" id="KW-0418">Kinase</keyword>
<dbReference type="Pfam" id="PF00334">
    <property type="entry name" value="NDK"/>
    <property type="match status" value="1"/>
</dbReference>
<dbReference type="Gene3D" id="3.30.70.141">
    <property type="entry name" value="Nucleoside diphosphate kinase-like domain"/>
    <property type="match status" value="1"/>
</dbReference>
<evidence type="ECO:0000256" key="8">
    <source>
        <dbReference type="RuleBase" id="RU004011"/>
    </source>
</evidence>
<evidence type="ECO:0000313" key="11">
    <source>
        <dbReference type="EMBL" id="PXF41461.1"/>
    </source>
</evidence>
<evidence type="ECO:0000256" key="3">
    <source>
        <dbReference type="ARBA" id="ARBA00022679"/>
    </source>
</evidence>
<reference evidence="11 12" key="1">
    <citation type="journal article" date="2018" name="Mol. Biol. Evol.">
        <title>Analysis of the draft genome of the red seaweed Gracilariopsis chorda provides insights into genome size evolution in Rhodophyta.</title>
        <authorList>
            <person name="Lee J."/>
            <person name="Yang E.C."/>
            <person name="Graf L."/>
            <person name="Yang J.H."/>
            <person name="Qiu H."/>
            <person name="Zel Zion U."/>
            <person name="Chan C.X."/>
            <person name="Stephens T.G."/>
            <person name="Weber A.P.M."/>
            <person name="Boo G.H."/>
            <person name="Boo S.M."/>
            <person name="Kim K.M."/>
            <person name="Shin Y."/>
            <person name="Jung M."/>
            <person name="Lee S.J."/>
            <person name="Yim H.S."/>
            <person name="Lee J.H."/>
            <person name="Bhattacharya D."/>
            <person name="Yoon H.S."/>
        </authorList>
    </citation>
    <scope>NUCLEOTIDE SEQUENCE [LARGE SCALE GENOMIC DNA]</scope>
    <source>
        <strain evidence="11 12">SKKU-2015</strain>
        <tissue evidence="11">Whole body</tissue>
    </source>
</reference>
<dbReference type="PROSITE" id="PS00469">
    <property type="entry name" value="NDPK"/>
    <property type="match status" value="1"/>
</dbReference>
<evidence type="ECO:0000259" key="10">
    <source>
        <dbReference type="SMART" id="SM00562"/>
    </source>
</evidence>
<dbReference type="PANTHER" id="PTHR11349">
    <property type="entry name" value="NUCLEOSIDE DIPHOSPHATE KINASE"/>
    <property type="match status" value="1"/>
</dbReference>
<keyword evidence="4 9" id="KW-0547">Nucleotide-binding</keyword>
<dbReference type="GO" id="GO:0005524">
    <property type="term" value="F:ATP binding"/>
    <property type="evidence" value="ECO:0007669"/>
    <property type="project" value="UniProtKB-KW"/>
</dbReference>
<feature type="domain" description="Nucleoside diphosphate kinase-like" evidence="10">
    <location>
        <begin position="1"/>
        <end position="132"/>
    </location>
</feature>
<dbReference type="FunFam" id="3.30.70.141:FF:000002">
    <property type="entry name" value="Nucleoside diphosphate kinase"/>
    <property type="match status" value="1"/>
</dbReference>
<feature type="binding site" evidence="7">
    <location>
        <position position="3"/>
    </location>
    <ligand>
        <name>ATP</name>
        <dbReference type="ChEBI" id="CHEBI:30616"/>
    </ligand>
</feature>
<dbReference type="CDD" id="cd04413">
    <property type="entry name" value="NDPk_I"/>
    <property type="match status" value="1"/>
</dbReference>
<dbReference type="InterPro" id="IPR036850">
    <property type="entry name" value="NDK-like_dom_sf"/>
</dbReference>
<keyword evidence="12" id="KW-1185">Reference proteome</keyword>
<keyword evidence="6 9" id="KW-0067">ATP-binding</keyword>
<feature type="binding site" evidence="7">
    <location>
        <position position="79"/>
    </location>
    <ligand>
        <name>ATP</name>
        <dbReference type="ChEBI" id="CHEBI:30616"/>
    </ligand>
</feature>
<evidence type="ECO:0000256" key="5">
    <source>
        <dbReference type="ARBA" id="ARBA00022777"/>
    </source>
</evidence>
<comment type="cofactor">
    <cofactor evidence="1">
        <name>Mg(2+)</name>
        <dbReference type="ChEBI" id="CHEBI:18420"/>
    </cofactor>
</comment>
<dbReference type="InterPro" id="IPR023005">
    <property type="entry name" value="Nucleoside_diP_kinase_AS"/>
</dbReference>
<feature type="binding site" evidence="7">
    <location>
        <position position="85"/>
    </location>
    <ligand>
        <name>ATP</name>
        <dbReference type="ChEBI" id="CHEBI:30616"/>
    </ligand>
</feature>
<evidence type="ECO:0000256" key="6">
    <source>
        <dbReference type="ARBA" id="ARBA00022840"/>
    </source>
</evidence>
<dbReference type="GO" id="GO:0006241">
    <property type="term" value="P:CTP biosynthetic process"/>
    <property type="evidence" value="ECO:0007669"/>
    <property type="project" value="InterPro"/>
</dbReference>
<protein>
    <recommendedName>
        <fullName evidence="9">Nucleoside diphosphate kinase</fullName>
        <ecNumber evidence="9">2.7.4.6</ecNumber>
    </recommendedName>
</protein>
<feature type="binding site" evidence="7">
    <location>
        <position position="106"/>
    </location>
    <ligand>
        <name>ATP</name>
        <dbReference type="ChEBI" id="CHEBI:30616"/>
    </ligand>
</feature>
<dbReference type="PROSITE" id="PS51374">
    <property type="entry name" value="NDPK_LIKE"/>
    <property type="match status" value="1"/>
</dbReference>
<gene>
    <name evidence="11" type="ORF">BWQ96_08842</name>
</gene>
<comment type="similarity">
    <text evidence="2 7 8">Belongs to the NDK family.</text>
</comment>
<dbReference type="NCBIfam" id="NF001908">
    <property type="entry name" value="PRK00668.1"/>
    <property type="match status" value="1"/>
</dbReference>
<accession>A0A2V3IH97</accession>
<dbReference type="GO" id="GO:0004550">
    <property type="term" value="F:nucleoside diphosphate kinase activity"/>
    <property type="evidence" value="ECO:0007669"/>
    <property type="project" value="UniProtKB-EC"/>
</dbReference>
<evidence type="ECO:0000256" key="7">
    <source>
        <dbReference type="PROSITE-ProRule" id="PRU00706"/>
    </source>
</evidence>
<dbReference type="PRINTS" id="PR01243">
    <property type="entry name" value="NUCDPKINASE"/>
</dbReference>
<dbReference type="EC" id="2.7.4.6" evidence="9"/>
<dbReference type="EMBL" id="NBIV01000216">
    <property type="protein sequence ID" value="PXF41461.1"/>
    <property type="molecule type" value="Genomic_DNA"/>
</dbReference>
<dbReference type="InterPro" id="IPR034907">
    <property type="entry name" value="NDK-like_dom"/>
</dbReference>
<name>A0A2V3IH97_9FLOR</name>
<keyword evidence="3 9" id="KW-0808">Transferase</keyword>
<proteinExistence type="inferred from homology"/>
<dbReference type="SUPFAM" id="SSF54919">
    <property type="entry name" value="Nucleoside diphosphate kinase, NDK"/>
    <property type="match status" value="1"/>
</dbReference>
<comment type="catalytic activity">
    <reaction evidence="9">
        <text>a 2'-deoxyribonucleoside 5'-diphosphate + ATP = a 2'-deoxyribonucleoside 5'-triphosphate + ADP</text>
        <dbReference type="Rhea" id="RHEA:44640"/>
        <dbReference type="ChEBI" id="CHEBI:30616"/>
        <dbReference type="ChEBI" id="CHEBI:61560"/>
        <dbReference type="ChEBI" id="CHEBI:73316"/>
        <dbReference type="ChEBI" id="CHEBI:456216"/>
        <dbReference type="EC" id="2.7.4.6"/>
    </reaction>
</comment>
<feature type="active site" description="Pros-phosphohistidine intermediate" evidence="7">
    <location>
        <position position="109"/>
    </location>
</feature>
<evidence type="ECO:0000256" key="2">
    <source>
        <dbReference type="ARBA" id="ARBA00008142"/>
    </source>
</evidence>
<evidence type="ECO:0000313" key="12">
    <source>
        <dbReference type="Proteomes" id="UP000247409"/>
    </source>
</evidence>
<dbReference type="GO" id="GO:0006183">
    <property type="term" value="P:GTP biosynthetic process"/>
    <property type="evidence" value="ECO:0007669"/>
    <property type="project" value="InterPro"/>
</dbReference>
<dbReference type="HAMAP" id="MF_00451">
    <property type="entry name" value="NDP_kinase"/>
    <property type="match status" value="1"/>
</dbReference>
<sequence length="143" mass="16036">MIKPDGVQRGLVSEIIGRFERRGYRLVAMKLVQPSKQLAEQHYDDLRERSFFPVLTDFLSSSPVVAMVWSGEDIVVQGRAMIGATNPLKSAPGTIRGDLAIVTGKNIIHGSDSVESAEKEIALWFNDDELCTYEKCTETWIYE</sequence>